<dbReference type="GeneID" id="112294328"/>
<dbReference type="InterPro" id="IPR005795">
    <property type="entry name" value="LolPI"/>
</dbReference>
<reference evidence="7 9" key="2">
    <citation type="journal article" date="2018" name="Plant J.">
        <title>The Physcomitrella patens chromosome-scale assembly reveals moss genome structure and evolution.</title>
        <authorList>
            <person name="Lang D."/>
            <person name="Ullrich K.K."/>
            <person name="Murat F."/>
            <person name="Fuchs J."/>
            <person name="Jenkins J."/>
            <person name="Haas F.B."/>
            <person name="Piednoel M."/>
            <person name="Gundlach H."/>
            <person name="Van Bel M."/>
            <person name="Meyberg R."/>
            <person name="Vives C."/>
            <person name="Morata J."/>
            <person name="Symeonidi A."/>
            <person name="Hiss M."/>
            <person name="Muchero W."/>
            <person name="Kamisugi Y."/>
            <person name="Saleh O."/>
            <person name="Blanc G."/>
            <person name="Decker E.L."/>
            <person name="van Gessel N."/>
            <person name="Grimwood J."/>
            <person name="Hayes R.D."/>
            <person name="Graham S.W."/>
            <person name="Gunter L.E."/>
            <person name="McDaniel S.F."/>
            <person name="Hoernstein S.N.W."/>
            <person name="Larsson A."/>
            <person name="Li F.W."/>
            <person name="Perroud P.F."/>
            <person name="Phillips J."/>
            <person name="Ranjan P."/>
            <person name="Rokshar D.S."/>
            <person name="Rothfels C.J."/>
            <person name="Schneider L."/>
            <person name="Shu S."/>
            <person name="Stevenson D.W."/>
            <person name="Thummler F."/>
            <person name="Tillich M."/>
            <person name="Villarreal Aguilar J.C."/>
            <person name="Widiez T."/>
            <person name="Wong G.K."/>
            <person name="Wymore A."/>
            <person name="Zhang Y."/>
            <person name="Zimmer A.D."/>
            <person name="Quatrano R.S."/>
            <person name="Mayer K.F.X."/>
            <person name="Goodstein D."/>
            <person name="Casacuberta J.M."/>
            <person name="Vandepoele K."/>
            <person name="Reski R."/>
            <person name="Cuming A.C."/>
            <person name="Tuskan G.A."/>
            <person name="Maumus F."/>
            <person name="Salse J."/>
            <person name="Schmutz J."/>
            <person name="Rensing S.A."/>
        </authorList>
    </citation>
    <scope>NUCLEOTIDE SEQUENCE [LARGE SCALE GENOMIC DNA]</scope>
    <source>
        <strain evidence="8 9">cv. Gransden 2004</strain>
    </source>
</reference>
<dbReference type="OrthoDB" id="406505at2759"/>
<dbReference type="EnsemblPlants" id="Pp3c17_12970V3.2">
    <property type="protein sequence ID" value="Pp3c17_12970V3.2"/>
    <property type="gene ID" value="Pp3c17_12970"/>
</dbReference>
<dbReference type="Pfam" id="PF03330">
    <property type="entry name" value="DPBB_1"/>
    <property type="match status" value="1"/>
</dbReference>
<dbReference type="InterPro" id="IPR007118">
    <property type="entry name" value="Expan_Lol_pI"/>
</dbReference>
<feature type="domain" description="Expansin-like EG45" evidence="5">
    <location>
        <begin position="54"/>
        <end position="163"/>
    </location>
</feature>
<comment type="subcellular location">
    <subcellularLocation>
        <location evidence="1">Secreted</location>
    </subcellularLocation>
</comment>
<dbReference type="PRINTS" id="PR00829">
    <property type="entry name" value="LOLP1ALLERGN"/>
</dbReference>
<dbReference type="InterPro" id="IPR007112">
    <property type="entry name" value="Expansin/allergen_DPBB_dom"/>
</dbReference>
<keyword evidence="2" id="KW-0964">Secreted</keyword>
<evidence type="ECO:0000256" key="1">
    <source>
        <dbReference type="ARBA" id="ARBA00004613"/>
    </source>
</evidence>
<dbReference type="PRINTS" id="PR01225">
    <property type="entry name" value="EXPANSNFAMLY"/>
</dbReference>
<dbReference type="SMART" id="SM00837">
    <property type="entry name" value="DPBB_1"/>
    <property type="match status" value="1"/>
</dbReference>
<dbReference type="OMA" id="WAPMRQS"/>
<dbReference type="InterPro" id="IPR036749">
    <property type="entry name" value="Expansin_CBD_sf"/>
</dbReference>
<dbReference type="InterPro" id="IPR036908">
    <property type="entry name" value="RlpA-like_sf"/>
</dbReference>
<reference evidence="8" key="3">
    <citation type="submission" date="2020-12" db="UniProtKB">
        <authorList>
            <consortium name="EnsemblPlants"/>
        </authorList>
    </citation>
    <scope>IDENTIFICATION</scope>
</reference>
<evidence type="ECO:0000259" key="5">
    <source>
        <dbReference type="PROSITE" id="PS50842"/>
    </source>
</evidence>
<evidence type="ECO:0000313" key="9">
    <source>
        <dbReference type="Proteomes" id="UP000006727"/>
    </source>
</evidence>
<dbReference type="InterPro" id="IPR007117">
    <property type="entry name" value="Expansin_CBD"/>
</dbReference>
<evidence type="ECO:0000313" key="8">
    <source>
        <dbReference type="EnsemblPlants" id="Pp3c17_12970V3.1"/>
    </source>
</evidence>
<dbReference type="Pfam" id="PF01357">
    <property type="entry name" value="Expansin_C"/>
    <property type="match status" value="1"/>
</dbReference>
<evidence type="ECO:0000256" key="4">
    <source>
        <dbReference type="SAM" id="SignalP"/>
    </source>
</evidence>
<accession>A0A2K1J3P5</accession>
<dbReference type="PROSITE" id="PS50842">
    <property type="entry name" value="EXPANSIN_EG45"/>
    <property type="match status" value="1"/>
</dbReference>
<dbReference type="InterPro" id="IPR009009">
    <property type="entry name" value="RlpA-like_DPBB"/>
</dbReference>
<dbReference type="AlphaFoldDB" id="A0A2K1J3P5"/>
<dbReference type="FunCoup" id="A0A2K1J3P5">
    <property type="interactions" value="308"/>
</dbReference>
<dbReference type="Gramene" id="Pp3c17_12970V3.1">
    <property type="protein sequence ID" value="Pp3c17_12970V3.1"/>
    <property type="gene ID" value="Pp3c17_12970"/>
</dbReference>
<dbReference type="PANTHER" id="PTHR31692">
    <property type="entry name" value="EXPANSIN-B3"/>
    <property type="match status" value="1"/>
</dbReference>
<protein>
    <recommendedName>
        <fullName evidence="10">Expansin-like EG45 domain-containing protein</fullName>
    </recommendedName>
</protein>
<dbReference type="RefSeq" id="XP_024400396.1">
    <property type="nucleotide sequence ID" value="XM_024544628.2"/>
</dbReference>
<name>A0A2K1J3P5_PHYPA</name>
<dbReference type="Gramene" id="Pp3c17_12970V3.2">
    <property type="protein sequence ID" value="Pp3c17_12970V3.2"/>
    <property type="gene ID" value="Pp3c17_12970"/>
</dbReference>
<dbReference type="EMBL" id="ABEU02000017">
    <property type="protein sequence ID" value="PNR36142.1"/>
    <property type="molecule type" value="Genomic_DNA"/>
</dbReference>
<gene>
    <name evidence="8" type="primary">LOC112294328</name>
    <name evidence="7" type="ORF">PHYPA_021993</name>
</gene>
<dbReference type="GO" id="GO:0005576">
    <property type="term" value="C:extracellular region"/>
    <property type="evidence" value="ECO:0007669"/>
    <property type="project" value="UniProtKB-SubCell"/>
</dbReference>
<feature type="chain" id="PRO_5043158052" description="Expansin-like EG45 domain-containing protein" evidence="4">
    <location>
        <begin position="22"/>
        <end position="265"/>
    </location>
</feature>
<evidence type="ECO:0000259" key="6">
    <source>
        <dbReference type="PROSITE" id="PS50843"/>
    </source>
</evidence>
<evidence type="ECO:0000313" key="7">
    <source>
        <dbReference type="EMBL" id="PNR36142.1"/>
    </source>
</evidence>
<organism evidence="7">
    <name type="scientific">Physcomitrium patens</name>
    <name type="common">Spreading-leaved earth moss</name>
    <name type="synonym">Physcomitrella patens</name>
    <dbReference type="NCBI Taxonomy" id="3218"/>
    <lineage>
        <taxon>Eukaryota</taxon>
        <taxon>Viridiplantae</taxon>
        <taxon>Streptophyta</taxon>
        <taxon>Embryophyta</taxon>
        <taxon>Bryophyta</taxon>
        <taxon>Bryophytina</taxon>
        <taxon>Bryopsida</taxon>
        <taxon>Funariidae</taxon>
        <taxon>Funariales</taxon>
        <taxon>Funariaceae</taxon>
        <taxon>Physcomitrium</taxon>
    </lineage>
</organism>
<dbReference type="PANTHER" id="PTHR31692:SF5">
    <property type="entry name" value="EXPANSIN-B3"/>
    <property type="match status" value="1"/>
</dbReference>
<dbReference type="PROSITE" id="PS50843">
    <property type="entry name" value="EXPANSIN_CBD"/>
    <property type="match status" value="1"/>
</dbReference>
<proteinExistence type="inferred from homology"/>
<evidence type="ECO:0008006" key="10">
    <source>
        <dbReference type="Google" id="ProtNLM"/>
    </source>
</evidence>
<keyword evidence="9" id="KW-1185">Reference proteome</keyword>
<comment type="similarity">
    <text evidence="3">Belongs to the expansin family.</text>
</comment>
<feature type="domain" description="Expansin-like CBD" evidence="6">
    <location>
        <begin position="176"/>
        <end position="259"/>
    </location>
</feature>
<dbReference type="Gene3D" id="2.40.40.10">
    <property type="entry name" value="RlpA-like domain"/>
    <property type="match status" value="1"/>
</dbReference>
<sequence>MAAIQVVLLLVGLVGLPAAMGLASSSMAANGYNENWVPGHATWYGDPYGEGSSGGACGYLQLTGTPIGNKIAAGNEAIFQKGKGCGQCYEVKCNYPVCRPEGTRIVITDLCPGGQFCSGGNPAFDLSGAAISAMAKDGQDGALRNIGLYDIQYKRVPCEYPGQNIVFKVDAGSSPFWLSFTVKYMGGPGDIESVSISQRDGSFIPAQHSWGANWMLINYSGAPFQGPYSVKINCMLNGHTVVAKDVIPAGFAPGQEYESNVQIGF</sequence>
<evidence type="ECO:0000256" key="2">
    <source>
        <dbReference type="ARBA" id="ARBA00022525"/>
    </source>
</evidence>
<dbReference type="SUPFAM" id="SSF50685">
    <property type="entry name" value="Barwin-like endoglucanases"/>
    <property type="match status" value="1"/>
</dbReference>
<feature type="signal peptide" evidence="4">
    <location>
        <begin position="1"/>
        <end position="21"/>
    </location>
</feature>
<dbReference type="PaxDb" id="3218-PP1S313_59V6.1"/>
<dbReference type="SUPFAM" id="SSF49590">
    <property type="entry name" value="PHL pollen allergen"/>
    <property type="match status" value="1"/>
</dbReference>
<keyword evidence="4" id="KW-0732">Signal</keyword>
<evidence type="ECO:0000256" key="3">
    <source>
        <dbReference type="RuleBase" id="RU003460"/>
    </source>
</evidence>
<dbReference type="Gene3D" id="2.60.40.760">
    <property type="entry name" value="Expansin, cellulose-binding-like domain"/>
    <property type="match status" value="1"/>
</dbReference>
<dbReference type="EnsemblPlants" id="Pp3c17_12970V3.1">
    <property type="protein sequence ID" value="Pp3c17_12970V3.1"/>
    <property type="gene ID" value="Pp3c17_12970"/>
</dbReference>
<dbReference type="Proteomes" id="UP000006727">
    <property type="component" value="Chromosome 17"/>
</dbReference>
<reference evidence="7 9" key="1">
    <citation type="journal article" date="2008" name="Science">
        <title>The Physcomitrella genome reveals evolutionary insights into the conquest of land by plants.</title>
        <authorList>
            <person name="Rensing S."/>
            <person name="Lang D."/>
            <person name="Zimmer A."/>
            <person name="Terry A."/>
            <person name="Salamov A."/>
            <person name="Shapiro H."/>
            <person name="Nishiyama T."/>
            <person name="Perroud P.-F."/>
            <person name="Lindquist E."/>
            <person name="Kamisugi Y."/>
            <person name="Tanahashi T."/>
            <person name="Sakakibara K."/>
            <person name="Fujita T."/>
            <person name="Oishi K."/>
            <person name="Shin-I T."/>
            <person name="Kuroki Y."/>
            <person name="Toyoda A."/>
            <person name="Suzuki Y."/>
            <person name="Hashimoto A."/>
            <person name="Yamaguchi K."/>
            <person name="Sugano A."/>
            <person name="Kohara Y."/>
            <person name="Fujiyama A."/>
            <person name="Anterola A."/>
            <person name="Aoki S."/>
            <person name="Ashton N."/>
            <person name="Barbazuk W.B."/>
            <person name="Barker E."/>
            <person name="Bennetzen J."/>
            <person name="Bezanilla M."/>
            <person name="Blankenship R."/>
            <person name="Cho S.H."/>
            <person name="Dutcher S."/>
            <person name="Estelle M."/>
            <person name="Fawcett J.A."/>
            <person name="Gundlach H."/>
            <person name="Hanada K."/>
            <person name="Heyl A."/>
            <person name="Hicks K.A."/>
            <person name="Hugh J."/>
            <person name="Lohr M."/>
            <person name="Mayer K."/>
            <person name="Melkozernov A."/>
            <person name="Murata T."/>
            <person name="Nelson D."/>
            <person name="Pils B."/>
            <person name="Prigge M."/>
            <person name="Reiss B."/>
            <person name="Renner T."/>
            <person name="Rombauts S."/>
            <person name="Rushton P."/>
            <person name="Sanderfoot A."/>
            <person name="Schween G."/>
            <person name="Shiu S.-H."/>
            <person name="Stueber K."/>
            <person name="Theodoulou F.L."/>
            <person name="Tu H."/>
            <person name="Van de Peer Y."/>
            <person name="Verrier P.J."/>
            <person name="Waters E."/>
            <person name="Wood A."/>
            <person name="Yang L."/>
            <person name="Cove D."/>
            <person name="Cuming A."/>
            <person name="Hasebe M."/>
            <person name="Lucas S."/>
            <person name="Mishler D.B."/>
            <person name="Reski R."/>
            <person name="Grigoriev I."/>
            <person name="Quatrano R.S."/>
            <person name="Boore J.L."/>
        </authorList>
    </citation>
    <scope>NUCLEOTIDE SEQUENCE [LARGE SCALE GENOMIC DNA]</scope>
    <source>
        <strain evidence="8 9">cv. Gransden 2004</strain>
    </source>
</reference>
<dbReference type="KEGG" id="ppp:112294328"/>